<dbReference type="OrthoDB" id="3823140at2"/>
<reference evidence="1 2" key="1">
    <citation type="submission" date="2018-08" db="EMBL/GenBank/DDBJ databases">
        <title>Sequencing the genomes of 1000 actinobacteria strains.</title>
        <authorList>
            <person name="Klenk H.-P."/>
        </authorList>
    </citation>
    <scope>NUCLEOTIDE SEQUENCE [LARGE SCALE GENOMIC DNA]</scope>
    <source>
        <strain evidence="1 2">DSM 44099</strain>
    </source>
</reference>
<dbReference type="EMBL" id="QUMQ01000001">
    <property type="protein sequence ID" value="REF96910.1"/>
    <property type="molecule type" value="Genomic_DNA"/>
</dbReference>
<sequence length="134" mass="14735">MIDLDDTLRAWVGSPPEWSSAAAERLAKRVAAGDDQLAVSWEPGDDEWIRLAGDDDVRATVHVRYPLAFADHELVAKLRAADPAVTVIAIPDYDADDLRGSPELLRATILPHLPWSDDFDPGHFSAADLFFESV</sequence>
<evidence type="ECO:0000313" key="1">
    <source>
        <dbReference type="EMBL" id="REF96910.1"/>
    </source>
</evidence>
<dbReference type="AlphaFoldDB" id="A0A3D9ZTB0"/>
<proteinExistence type="predicted"/>
<accession>A0A3D9ZTB0</accession>
<name>A0A3D9ZTB0_9ACTN</name>
<protein>
    <submittedName>
        <fullName evidence="1">Uncharacterized protein</fullName>
    </submittedName>
</protein>
<comment type="caution">
    <text evidence="1">The sequence shown here is derived from an EMBL/GenBank/DDBJ whole genome shotgun (WGS) entry which is preliminary data.</text>
</comment>
<gene>
    <name evidence="1" type="ORF">DFJ67_2904</name>
</gene>
<dbReference type="Proteomes" id="UP000256913">
    <property type="component" value="Unassembled WGS sequence"/>
</dbReference>
<keyword evidence="2" id="KW-1185">Reference proteome</keyword>
<organism evidence="1 2">
    <name type="scientific">Asanoa ferruginea</name>
    <dbReference type="NCBI Taxonomy" id="53367"/>
    <lineage>
        <taxon>Bacteria</taxon>
        <taxon>Bacillati</taxon>
        <taxon>Actinomycetota</taxon>
        <taxon>Actinomycetes</taxon>
        <taxon>Micromonosporales</taxon>
        <taxon>Micromonosporaceae</taxon>
        <taxon>Asanoa</taxon>
    </lineage>
</organism>
<evidence type="ECO:0000313" key="2">
    <source>
        <dbReference type="Proteomes" id="UP000256913"/>
    </source>
</evidence>
<dbReference type="RefSeq" id="WP_116068350.1">
    <property type="nucleotide sequence ID" value="NZ_BONB01000026.1"/>
</dbReference>